<dbReference type="EMBL" id="JAME01000019">
    <property type="protein sequence ID" value="ETX28380.1"/>
    <property type="molecule type" value="Genomic_DNA"/>
</dbReference>
<evidence type="ECO:0008006" key="3">
    <source>
        <dbReference type="Google" id="ProtNLM"/>
    </source>
</evidence>
<reference evidence="1 2" key="1">
    <citation type="submission" date="2014-01" db="EMBL/GenBank/DDBJ databases">
        <title>Roseivivax isoporae LMG 25204 Genome Sequencing.</title>
        <authorList>
            <person name="Lai Q."/>
            <person name="Li G."/>
            <person name="Shao Z."/>
        </authorList>
    </citation>
    <scope>NUCLEOTIDE SEQUENCE [LARGE SCALE GENOMIC DNA]</scope>
    <source>
        <strain evidence="1 2">LMG 25204</strain>
    </source>
</reference>
<dbReference type="eggNOG" id="ENOG5032FUI">
    <property type="taxonomic scope" value="Bacteria"/>
</dbReference>
<dbReference type="OrthoDB" id="7863719at2"/>
<gene>
    <name evidence="1" type="ORF">RISW2_06690</name>
</gene>
<sequence>MTDPDRSRPDDPLEAYFRAAREATPTPTAALLARIADDAVTAQARRRAVRARTGRGGWRAALRRSWPEAAALVAATCAGIWIGVSPPDAVADVLGAGTAEGEFAALVEPATVFDVALLTER</sequence>
<proteinExistence type="predicted"/>
<dbReference type="AlphaFoldDB" id="X7F6E8"/>
<keyword evidence="2" id="KW-1185">Reference proteome</keyword>
<evidence type="ECO:0000313" key="1">
    <source>
        <dbReference type="EMBL" id="ETX28380.1"/>
    </source>
</evidence>
<evidence type="ECO:0000313" key="2">
    <source>
        <dbReference type="Proteomes" id="UP000023430"/>
    </source>
</evidence>
<dbReference type="Proteomes" id="UP000023430">
    <property type="component" value="Unassembled WGS sequence"/>
</dbReference>
<comment type="caution">
    <text evidence="1">The sequence shown here is derived from an EMBL/GenBank/DDBJ whole genome shotgun (WGS) entry which is preliminary data.</text>
</comment>
<dbReference type="RefSeq" id="WP_051492018.1">
    <property type="nucleotide sequence ID" value="NZ_JAME01000019.1"/>
</dbReference>
<protein>
    <recommendedName>
        <fullName evidence="3">Dihydroorotate dehydrogenase</fullName>
    </recommendedName>
</protein>
<accession>X7F6E8</accession>
<organism evidence="1 2">
    <name type="scientific">Roseivivax isoporae LMG 25204</name>
    <dbReference type="NCBI Taxonomy" id="1449351"/>
    <lineage>
        <taxon>Bacteria</taxon>
        <taxon>Pseudomonadati</taxon>
        <taxon>Pseudomonadota</taxon>
        <taxon>Alphaproteobacteria</taxon>
        <taxon>Rhodobacterales</taxon>
        <taxon>Roseobacteraceae</taxon>
        <taxon>Roseivivax</taxon>
    </lineage>
</organism>
<dbReference type="STRING" id="1449351.RISW2_06690"/>
<name>X7F6E8_9RHOB</name>